<feature type="compositionally biased region" description="Basic and acidic residues" evidence="6">
    <location>
        <begin position="240"/>
        <end position="251"/>
    </location>
</feature>
<dbReference type="Gene3D" id="2.30.30.140">
    <property type="match status" value="1"/>
</dbReference>
<keyword evidence="3" id="KW-0227">DNA damage</keyword>
<dbReference type="GO" id="GO:0006298">
    <property type="term" value="P:mismatch repair"/>
    <property type="evidence" value="ECO:0007669"/>
    <property type="project" value="InterPro"/>
</dbReference>
<evidence type="ECO:0000256" key="4">
    <source>
        <dbReference type="ARBA" id="ARBA00022840"/>
    </source>
</evidence>
<dbReference type="GO" id="GO:0005524">
    <property type="term" value="F:ATP binding"/>
    <property type="evidence" value="ECO:0007669"/>
    <property type="project" value="UniProtKB-KW"/>
</dbReference>
<keyword evidence="4" id="KW-0067">ATP-binding</keyword>
<evidence type="ECO:0000256" key="3">
    <source>
        <dbReference type="ARBA" id="ARBA00022763"/>
    </source>
</evidence>
<sequence length="729" mass="82045">MNPARRASNGRSPLVRKQSQITSFFSPGKIPKESPIPASTPKTTSASPKNPNPNPSPSHSPDPTPPSKQKKPVLIVGHTPLSSFKAAEPGSAGKRWKEEVVGRRLKVWWPLDKAWYEGCVKSFDGATGKHVIQYDDAEEEVLDLGDEKIEWLEEEPPRSFRRLRRRISVSKSVLPADVSLEDENTGEESTEDDDWGEAAGEGMEDDSEDMEIEGEEDEEEGSENFLRRSRKRTAVSSKRKKEEADKVDSVKKARSNANVEKISQKFPIGGSGSMVLDVSITDIERKKALAKPHNTVTDDAVERFGKREVEKFGFLREGRKDAKRRRPGDVNYDPRTLYLPPDFLKSLSGGQRQWWEFKSKHMDKVLFFKMGKFYELFEMDAHIGVKELDLQYMKGEQPHCGFPEKNFSMDLERLVRKGYRVLVVEQTETPEQLELRRKKMGAKDKVVKREICAVVSKGTLTEGELLSTNADASCLLSLTEKCPTSEDKTVLGVCMVDVSTSKFMIGQFEDDCERQCLSSMLSELRPVEIIKPSKQLSPETERALQRHTRCPLVNELVPFTEFWDAVKTIDEVRNIYRLFKHQKISGCPGDGTSSTDVAGDSLYLPAVLSDLVSAGENGCYALSAFGGCLYYLRESLLDKSLLRCAKFELLPCSGITSMFQKRYMILDASALENLEILENRNGGFSGTLFSQLDHCVTAFGKRLLKGWLARPLYDVKSIVERQDAIACFK</sequence>
<dbReference type="AlphaFoldDB" id="A0A843V5Q9"/>
<dbReference type="GO" id="GO:0140664">
    <property type="term" value="F:ATP-dependent DNA damage sensor activity"/>
    <property type="evidence" value="ECO:0007669"/>
    <property type="project" value="InterPro"/>
</dbReference>
<dbReference type="Proteomes" id="UP000652761">
    <property type="component" value="Unassembled WGS sequence"/>
</dbReference>
<dbReference type="PANTHER" id="PTHR11361">
    <property type="entry name" value="DNA MISMATCH REPAIR PROTEIN MUTS FAMILY MEMBER"/>
    <property type="match status" value="1"/>
</dbReference>
<feature type="domain" description="Tudor" evidence="7">
    <location>
        <begin position="97"/>
        <end position="155"/>
    </location>
</feature>
<feature type="compositionally biased region" description="Basic residues" evidence="6">
    <location>
        <begin position="227"/>
        <end position="239"/>
    </location>
</feature>
<dbReference type="GO" id="GO:0005634">
    <property type="term" value="C:nucleus"/>
    <property type="evidence" value="ECO:0007669"/>
    <property type="project" value="TreeGrafter"/>
</dbReference>
<dbReference type="GO" id="GO:0030983">
    <property type="term" value="F:mismatched DNA binding"/>
    <property type="evidence" value="ECO:0007669"/>
    <property type="project" value="InterPro"/>
</dbReference>
<dbReference type="Gene3D" id="1.10.1420.10">
    <property type="match status" value="1"/>
</dbReference>
<dbReference type="CDD" id="cd20404">
    <property type="entry name" value="Tudor_Agenet_AtEML-like"/>
    <property type="match status" value="1"/>
</dbReference>
<proteinExistence type="inferred from homology"/>
<evidence type="ECO:0000256" key="2">
    <source>
        <dbReference type="ARBA" id="ARBA00022741"/>
    </source>
</evidence>
<name>A0A843V5Q9_COLES</name>
<dbReference type="Gene3D" id="3.40.1170.10">
    <property type="entry name" value="DNA repair protein MutS, domain I"/>
    <property type="match status" value="1"/>
</dbReference>
<evidence type="ECO:0000256" key="1">
    <source>
        <dbReference type="ARBA" id="ARBA00006271"/>
    </source>
</evidence>
<dbReference type="Pfam" id="PF01624">
    <property type="entry name" value="MutS_I"/>
    <property type="match status" value="1"/>
</dbReference>
<evidence type="ECO:0000256" key="6">
    <source>
        <dbReference type="SAM" id="MobiDB-lite"/>
    </source>
</evidence>
<dbReference type="EMBL" id="NMUH01001579">
    <property type="protein sequence ID" value="MQL93602.1"/>
    <property type="molecule type" value="Genomic_DNA"/>
</dbReference>
<feature type="region of interest" description="Disordered" evidence="6">
    <location>
        <begin position="177"/>
        <end position="255"/>
    </location>
</feature>
<dbReference type="SUPFAM" id="SSF63748">
    <property type="entry name" value="Tudor/PWWP/MBT"/>
    <property type="match status" value="1"/>
</dbReference>
<dbReference type="InterPro" id="IPR036187">
    <property type="entry name" value="DNA_mismatch_repair_MutS_sf"/>
</dbReference>
<dbReference type="InterPro" id="IPR007860">
    <property type="entry name" value="DNA_mmatch_repair_MutS_con_dom"/>
</dbReference>
<evidence type="ECO:0000313" key="9">
    <source>
        <dbReference type="Proteomes" id="UP000652761"/>
    </source>
</evidence>
<dbReference type="InterPro" id="IPR017261">
    <property type="entry name" value="DNA_mismatch_repair_MutS/MSH"/>
</dbReference>
<dbReference type="Gene3D" id="3.30.420.110">
    <property type="entry name" value="MutS, connector domain"/>
    <property type="match status" value="1"/>
</dbReference>
<dbReference type="InterPro" id="IPR016151">
    <property type="entry name" value="DNA_mismatch_repair_MutS_N"/>
</dbReference>
<comment type="similarity">
    <text evidence="1">Belongs to the DNA mismatch repair MutS family.</text>
</comment>
<feature type="compositionally biased region" description="Pro residues" evidence="6">
    <location>
        <begin position="50"/>
        <end position="66"/>
    </location>
</feature>
<dbReference type="InterPro" id="IPR007696">
    <property type="entry name" value="DNA_mismatch_repair_MutS_core"/>
</dbReference>
<gene>
    <name evidence="8" type="ORF">Taro_026251</name>
</gene>
<keyword evidence="9" id="KW-1185">Reference proteome</keyword>
<protein>
    <recommendedName>
        <fullName evidence="7">Tudor domain-containing protein</fullName>
    </recommendedName>
</protein>
<feature type="non-terminal residue" evidence="8">
    <location>
        <position position="729"/>
    </location>
</feature>
<comment type="caution">
    <text evidence="8">The sequence shown here is derived from an EMBL/GenBank/DDBJ whole genome shotgun (WGS) entry which is preliminary data.</text>
</comment>
<dbReference type="SUPFAM" id="SSF53150">
    <property type="entry name" value="DNA repair protein MutS, domain II"/>
    <property type="match status" value="1"/>
</dbReference>
<dbReference type="SUPFAM" id="SSF55271">
    <property type="entry name" value="DNA repair protein MutS, domain I"/>
    <property type="match status" value="1"/>
</dbReference>
<dbReference type="SUPFAM" id="SSF48334">
    <property type="entry name" value="DNA repair protein MutS, domain III"/>
    <property type="match status" value="1"/>
</dbReference>
<feature type="compositionally biased region" description="Acidic residues" evidence="6">
    <location>
        <begin position="179"/>
        <end position="222"/>
    </location>
</feature>
<dbReference type="InterPro" id="IPR007695">
    <property type="entry name" value="DNA_mismatch_repair_MutS-lik_N"/>
</dbReference>
<evidence type="ECO:0000313" key="8">
    <source>
        <dbReference type="EMBL" id="MQL93602.1"/>
    </source>
</evidence>
<dbReference type="InterPro" id="IPR045076">
    <property type="entry name" value="MutS"/>
</dbReference>
<dbReference type="InterPro" id="IPR036678">
    <property type="entry name" value="MutS_con_dom_sf"/>
</dbReference>
<dbReference type="Pfam" id="PF05192">
    <property type="entry name" value="MutS_III"/>
    <property type="match status" value="1"/>
</dbReference>
<dbReference type="SMART" id="SM00333">
    <property type="entry name" value="TUDOR"/>
    <property type="match status" value="1"/>
</dbReference>
<dbReference type="InterPro" id="IPR002999">
    <property type="entry name" value="Tudor"/>
</dbReference>
<dbReference type="PANTHER" id="PTHR11361:SF150">
    <property type="entry name" value="DNA MISMATCH REPAIR PROTEIN MSH6"/>
    <property type="match status" value="1"/>
</dbReference>
<reference evidence="8" key="1">
    <citation type="submission" date="2017-07" db="EMBL/GenBank/DDBJ databases">
        <title>Taro Niue Genome Assembly and Annotation.</title>
        <authorList>
            <person name="Atibalentja N."/>
            <person name="Keating K."/>
            <person name="Fields C.J."/>
        </authorList>
    </citation>
    <scope>NUCLEOTIDE SEQUENCE</scope>
    <source>
        <strain evidence="8">Niue_2</strain>
        <tissue evidence="8">Leaf</tissue>
    </source>
</reference>
<dbReference type="OrthoDB" id="10252754at2759"/>
<dbReference type="Pfam" id="PF05188">
    <property type="entry name" value="MutS_II"/>
    <property type="match status" value="1"/>
</dbReference>
<evidence type="ECO:0000256" key="5">
    <source>
        <dbReference type="ARBA" id="ARBA00023125"/>
    </source>
</evidence>
<accession>A0A843V5Q9</accession>
<keyword evidence="2" id="KW-0547">Nucleotide-binding</keyword>
<organism evidence="8 9">
    <name type="scientific">Colocasia esculenta</name>
    <name type="common">Wild taro</name>
    <name type="synonym">Arum esculentum</name>
    <dbReference type="NCBI Taxonomy" id="4460"/>
    <lineage>
        <taxon>Eukaryota</taxon>
        <taxon>Viridiplantae</taxon>
        <taxon>Streptophyta</taxon>
        <taxon>Embryophyta</taxon>
        <taxon>Tracheophyta</taxon>
        <taxon>Spermatophyta</taxon>
        <taxon>Magnoliopsida</taxon>
        <taxon>Liliopsida</taxon>
        <taxon>Araceae</taxon>
        <taxon>Aroideae</taxon>
        <taxon>Colocasieae</taxon>
        <taxon>Colocasia</taxon>
    </lineage>
</organism>
<dbReference type="FunFam" id="3.40.1170.10:FF:000002">
    <property type="entry name" value="DNA mismatch repair protein"/>
    <property type="match status" value="1"/>
</dbReference>
<keyword evidence="5" id="KW-0238">DNA-binding</keyword>
<dbReference type="PIRSF" id="PIRSF037677">
    <property type="entry name" value="DNA_mis_repair_Msh6"/>
    <property type="match status" value="1"/>
</dbReference>
<feature type="region of interest" description="Disordered" evidence="6">
    <location>
        <begin position="1"/>
        <end position="97"/>
    </location>
</feature>
<evidence type="ECO:0000259" key="7">
    <source>
        <dbReference type="SMART" id="SM00333"/>
    </source>
</evidence>